<protein>
    <submittedName>
        <fullName evidence="2">Testis-expressed protein 19.2-like</fullName>
    </submittedName>
</protein>
<organism evidence="2">
    <name type="scientific">Castor canadensis</name>
    <name type="common">American beaver</name>
    <dbReference type="NCBI Taxonomy" id="51338"/>
    <lineage>
        <taxon>Eukaryota</taxon>
        <taxon>Metazoa</taxon>
        <taxon>Chordata</taxon>
        <taxon>Craniata</taxon>
        <taxon>Vertebrata</taxon>
        <taxon>Euteleostomi</taxon>
        <taxon>Mammalia</taxon>
        <taxon>Eutheria</taxon>
        <taxon>Euarchontoglires</taxon>
        <taxon>Glires</taxon>
        <taxon>Rodentia</taxon>
        <taxon>Castorimorpha</taxon>
        <taxon>Castoridae</taxon>
        <taxon>Castor</taxon>
    </lineage>
</organism>
<dbReference type="OrthoDB" id="9797797at2759"/>
<dbReference type="GO" id="GO:0008584">
    <property type="term" value="P:male gonad development"/>
    <property type="evidence" value="ECO:0007669"/>
    <property type="project" value="TreeGrafter"/>
</dbReference>
<feature type="region of interest" description="Disordered" evidence="1">
    <location>
        <begin position="296"/>
        <end position="396"/>
    </location>
</feature>
<dbReference type="AlphaFoldDB" id="A0A8B7WHZ8"/>
<gene>
    <name evidence="2" type="primary">LOC109702273</name>
</gene>
<dbReference type="RefSeq" id="XP_020043258.1">
    <property type="nucleotide sequence ID" value="XM_020187669.1"/>
</dbReference>
<sequence>MCPPVSVRHGREGMAYLYASWMYQLLHGEPLGLCFACFKVAFLDLKDTLESDDEGDEDWDPDPLESPAVGPEQGGPTWPGPSWGLGSGQPAMGGAEFGGPGPLASVPGELGAVGLDHPFVPTELGPEEAVPLDLGPEDDDWTQALPWRFLGLPPCSHWPQPPIPRPCFFNTDLPSREPMMLEVVTNLPVDPVEMKAWFLGLQIFSMVGHYDATYFRKMIPGCVLRASDQHWKVLLSAGEVCTVKLQDAPQQPDLPGQKLSILETTEFGVELVPADIVLQKKGFKIISYSLCRKGEAEEGGSASKPKSSTQGQDPGIAENWSTGPGGSGERLNVVEASAPEQLPCFQSLSPGPQNGGPEAQAATTVLPAPEHQGPGSSNNSSSPAVVEQLAQDGDLH</sequence>
<feature type="compositionally biased region" description="Low complexity" evidence="1">
    <location>
        <begin position="373"/>
        <end position="383"/>
    </location>
</feature>
<dbReference type="PANTHER" id="PTHR31387">
    <property type="entry name" value="TESTIS-EXPRESSED PROTEIN 19"/>
    <property type="match status" value="1"/>
</dbReference>
<dbReference type="CTD" id="400629"/>
<dbReference type="InterPro" id="IPR029093">
    <property type="entry name" value="TEX19"/>
</dbReference>
<dbReference type="GO" id="GO:0001890">
    <property type="term" value="P:placenta development"/>
    <property type="evidence" value="ECO:0007669"/>
    <property type="project" value="TreeGrafter"/>
</dbReference>
<proteinExistence type="predicted"/>
<dbReference type="Pfam" id="PF15553">
    <property type="entry name" value="TEX19"/>
    <property type="match status" value="1"/>
</dbReference>
<feature type="region of interest" description="Disordered" evidence="1">
    <location>
        <begin position="50"/>
        <end position="103"/>
    </location>
</feature>
<dbReference type="GO" id="GO:0007283">
    <property type="term" value="P:spermatogenesis"/>
    <property type="evidence" value="ECO:0007669"/>
    <property type="project" value="TreeGrafter"/>
</dbReference>
<accession>A0A8B7WHZ8</accession>
<feature type="compositionally biased region" description="Acidic residues" evidence="1">
    <location>
        <begin position="50"/>
        <end position="63"/>
    </location>
</feature>
<name>A0A8B7WHZ8_CASCN</name>
<dbReference type="GO" id="GO:0005737">
    <property type="term" value="C:cytoplasm"/>
    <property type="evidence" value="ECO:0007669"/>
    <property type="project" value="TreeGrafter"/>
</dbReference>
<reference evidence="2" key="1">
    <citation type="submission" date="2025-08" db="UniProtKB">
        <authorList>
            <consortium name="RefSeq"/>
        </authorList>
    </citation>
    <scope>IDENTIFICATION</scope>
    <source>
        <tissue evidence="2">Leukocyte</tissue>
    </source>
</reference>
<evidence type="ECO:0000256" key="1">
    <source>
        <dbReference type="SAM" id="MobiDB-lite"/>
    </source>
</evidence>
<evidence type="ECO:0000313" key="2">
    <source>
        <dbReference type="RefSeq" id="XP_020043258.1"/>
    </source>
</evidence>
<dbReference type="GO" id="GO:0005634">
    <property type="term" value="C:nucleus"/>
    <property type="evidence" value="ECO:0007669"/>
    <property type="project" value="TreeGrafter"/>
</dbReference>
<dbReference type="KEGG" id="ccan:109702273"/>
<dbReference type="PANTHER" id="PTHR31387:SF0">
    <property type="entry name" value="TESTIS-EXPRESSED PROTEIN 19"/>
    <property type="match status" value="1"/>
</dbReference>